<dbReference type="Proteomes" id="UP001222325">
    <property type="component" value="Unassembled WGS sequence"/>
</dbReference>
<name>A0AAD6UMW3_9AGAR</name>
<dbReference type="EMBL" id="JARJCN010000001">
    <property type="protein sequence ID" value="KAJ7104073.1"/>
    <property type="molecule type" value="Genomic_DNA"/>
</dbReference>
<keyword evidence="3" id="KW-1185">Reference proteome</keyword>
<dbReference type="AlphaFoldDB" id="A0AAD6UMW3"/>
<reference evidence="2" key="1">
    <citation type="submission" date="2023-03" db="EMBL/GenBank/DDBJ databases">
        <title>Massive genome expansion in bonnet fungi (Mycena s.s.) driven by repeated elements and novel gene families across ecological guilds.</title>
        <authorList>
            <consortium name="Lawrence Berkeley National Laboratory"/>
            <person name="Harder C.B."/>
            <person name="Miyauchi S."/>
            <person name="Viragh M."/>
            <person name="Kuo A."/>
            <person name="Thoen E."/>
            <person name="Andreopoulos B."/>
            <person name="Lu D."/>
            <person name="Skrede I."/>
            <person name="Drula E."/>
            <person name="Henrissat B."/>
            <person name="Morin E."/>
            <person name="Kohler A."/>
            <person name="Barry K."/>
            <person name="LaButti K."/>
            <person name="Morin E."/>
            <person name="Salamov A."/>
            <person name="Lipzen A."/>
            <person name="Mereny Z."/>
            <person name="Hegedus B."/>
            <person name="Baldrian P."/>
            <person name="Stursova M."/>
            <person name="Weitz H."/>
            <person name="Taylor A."/>
            <person name="Grigoriev I.V."/>
            <person name="Nagy L.G."/>
            <person name="Martin F."/>
            <person name="Kauserud H."/>
        </authorList>
    </citation>
    <scope>NUCLEOTIDE SEQUENCE</scope>
    <source>
        <strain evidence="2">CBHHK173m</strain>
    </source>
</reference>
<protein>
    <submittedName>
        <fullName evidence="2">Uncharacterized protein</fullName>
    </submittedName>
</protein>
<organism evidence="2 3">
    <name type="scientific">Mycena belliarum</name>
    <dbReference type="NCBI Taxonomy" id="1033014"/>
    <lineage>
        <taxon>Eukaryota</taxon>
        <taxon>Fungi</taxon>
        <taxon>Dikarya</taxon>
        <taxon>Basidiomycota</taxon>
        <taxon>Agaricomycotina</taxon>
        <taxon>Agaricomycetes</taxon>
        <taxon>Agaricomycetidae</taxon>
        <taxon>Agaricales</taxon>
        <taxon>Marasmiineae</taxon>
        <taxon>Mycenaceae</taxon>
        <taxon>Mycena</taxon>
    </lineage>
</organism>
<gene>
    <name evidence="2" type="ORF">B0H15DRAFT_808324</name>
</gene>
<evidence type="ECO:0000313" key="2">
    <source>
        <dbReference type="EMBL" id="KAJ7104073.1"/>
    </source>
</evidence>
<sequence length="239" mass="26629">MATRPLQRNTFTLTGAQFNPSTRALIWHLNNVRPDELHSALLNALTCSDTLPKQHADNLLAAFMAANVPHSRNALPALNVPASRHCLRCHKGYYEIDNGLAACQIAHVIQVATDNTVYPAMMGISNPCCPNSEVTMYHFKGRHTTNIQAVHFDDAIQRCEIIHGLDYQWVPWVPDRSTSQLGEHLDREMDSLDDSDDGTATDVGENDTDIEEDENPESLMGPQPQQESPNHGQFLHGRL</sequence>
<accession>A0AAD6UMW3</accession>
<evidence type="ECO:0000313" key="3">
    <source>
        <dbReference type="Proteomes" id="UP001222325"/>
    </source>
</evidence>
<feature type="compositionally biased region" description="Acidic residues" evidence="1">
    <location>
        <begin position="191"/>
        <end position="216"/>
    </location>
</feature>
<proteinExistence type="predicted"/>
<evidence type="ECO:0000256" key="1">
    <source>
        <dbReference type="SAM" id="MobiDB-lite"/>
    </source>
</evidence>
<comment type="caution">
    <text evidence="2">The sequence shown here is derived from an EMBL/GenBank/DDBJ whole genome shotgun (WGS) entry which is preliminary data.</text>
</comment>
<feature type="region of interest" description="Disordered" evidence="1">
    <location>
        <begin position="189"/>
        <end position="239"/>
    </location>
</feature>